<dbReference type="OrthoDB" id="514707at2"/>
<feature type="transmembrane region" description="Helical" evidence="1">
    <location>
        <begin position="30"/>
        <end position="47"/>
    </location>
</feature>
<dbReference type="KEGG" id="glt:GlitD10_0642"/>
<keyword evidence="3" id="KW-1185">Reference proteome</keyword>
<keyword evidence="1" id="KW-0472">Membrane</keyword>
<accession>A0A1J0AAJ2</accession>
<gene>
    <name evidence="2" type="ORF">GlitD10_0642</name>
</gene>
<dbReference type="RefSeq" id="WP_071453622.1">
    <property type="nucleotide sequence ID" value="NZ_CP017675.1"/>
</dbReference>
<dbReference type="STRING" id="1188229.GlitD10_0642"/>
<dbReference type="AlphaFoldDB" id="A0A1J0AAJ2"/>
<feature type="transmembrane region" description="Helical" evidence="1">
    <location>
        <begin position="54"/>
        <end position="70"/>
    </location>
</feature>
<keyword evidence="1" id="KW-0812">Transmembrane</keyword>
<dbReference type="EMBL" id="CP017675">
    <property type="protein sequence ID" value="APB32956.1"/>
    <property type="molecule type" value="Genomic_DNA"/>
</dbReference>
<organism evidence="2 3">
    <name type="scientific">Gloeomargarita lithophora Alchichica-D10</name>
    <dbReference type="NCBI Taxonomy" id="1188229"/>
    <lineage>
        <taxon>Bacteria</taxon>
        <taxon>Bacillati</taxon>
        <taxon>Cyanobacteriota</taxon>
        <taxon>Cyanophyceae</taxon>
        <taxon>Gloeomargaritales</taxon>
        <taxon>Gloeomargaritaceae</taxon>
        <taxon>Gloeomargarita</taxon>
    </lineage>
</organism>
<evidence type="ECO:0000313" key="3">
    <source>
        <dbReference type="Proteomes" id="UP000180235"/>
    </source>
</evidence>
<keyword evidence="1" id="KW-1133">Transmembrane helix</keyword>
<reference evidence="2 3" key="1">
    <citation type="submission" date="2016-10" db="EMBL/GenBank/DDBJ databases">
        <title>Description of Gloeomargarita lithophora gen. nov., sp. nov., a thylakoid-bearing basal-branching cyanobacterium with intracellular carbonates, and proposal for Gloeomargaritales ord. nov.</title>
        <authorList>
            <person name="Moreira D."/>
            <person name="Tavera R."/>
            <person name="Benzerara K."/>
            <person name="Skouri-Panet F."/>
            <person name="Couradeau E."/>
            <person name="Gerard E."/>
            <person name="Loussert C."/>
            <person name="Novelo E."/>
            <person name="Zivanovic Y."/>
            <person name="Lopez-Garcia P."/>
        </authorList>
    </citation>
    <scope>NUCLEOTIDE SEQUENCE [LARGE SCALE GENOMIC DNA]</scope>
    <source>
        <strain evidence="2 3">D10</strain>
    </source>
</reference>
<protein>
    <submittedName>
        <fullName evidence="2">Uncharacterized protein</fullName>
    </submittedName>
</protein>
<sequence>MDRREEIIAEEDRSRRERELRRVYRLSQRAYWVTVLLGILFPIGAYIYTRRWRAMLIFLALAGFMGLIFTPENESAEWEPSAVFMVLGAVGATVDNGRAIRWARTKMGG</sequence>
<feature type="transmembrane region" description="Helical" evidence="1">
    <location>
        <begin position="82"/>
        <end position="100"/>
    </location>
</feature>
<dbReference type="Proteomes" id="UP000180235">
    <property type="component" value="Chromosome"/>
</dbReference>
<proteinExistence type="predicted"/>
<evidence type="ECO:0000313" key="2">
    <source>
        <dbReference type="EMBL" id="APB32956.1"/>
    </source>
</evidence>
<evidence type="ECO:0000256" key="1">
    <source>
        <dbReference type="SAM" id="Phobius"/>
    </source>
</evidence>
<name>A0A1J0AAJ2_9CYAN</name>